<comment type="pathway">
    <text evidence="2">Protein modification; protein glycosylation.</text>
</comment>
<accession>A0A1Y3BN61</accession>
<keyword evidence="7" id="KW-0472">Membrane</keyword>
<comment type="subcellular location">
    <subcellularLocation>
        <location evidence="1">Endoplasmic reticulum membrane</location>
        <topology evidence="1">Single-pass type II membrane protein</topology>
    </subcellularLocation>
</comment>
<gene>
    <name evidence="11" type="ORF">BLA29_004796</name>
</gene>
<keyword evidence="12" id="KW-1185">Reference proteome</keyword>
<evidence type="ECO:0000256" key="5">
    <source>
        <dbReference type="ARBA" id="ARBA00022679"/>
    </source>
</evidence>
<sequence>MFISRINFAYLVWESFSERLIGFTVRDHYFDNTNNQWTYTSKWTNQYSIILFDAVIYHKYYNYLYYEHVYSKNLNSTWNLDEECSGLAFSNHIIRESPLKVTQRKKTISGGNTLFDSWMAWIDRKSCFQKLIKLFGYIPLMKSKIRFEPLLYKDDVSSMRKKYRKLEMVV</sequence>
<dbReference type="Pfam" id="PF09258">
    <property type="entry name" value="Glyco_transf_64"/>
    <property type="match status" value="1"/>
</dbReference>
<dbReference type="InterPro" id="IPR004263">
    <property type="entry name" value="Exostosin"/>
</dbReference>
<keyword evidence="5 11" id="KW-0808">Transferase</keyword>
<keyword evidence="4" id="KW-0328">Glycosyltransferase</keyword>
<feature type="domain" description="Glycosyl transferase 64" evidence="10">
    <location>
        <begin position="4"/>
        <end position="152"/>
    </location>
</feature>
<proteinExistence type="inferred from homology"/>
<evidence type="ECO:0000256" key="6">
    <source>
        <dbReference type="ARBA" id="ARBA00022968"/>
    </source>
</evidence>
<evidence type="ECO:0000256" key="1">
    <source>
        <dbReference type="ARBA" id="ARBA00004648"/>
    </source>
</evidence>
<dbReference type="InterPro" id="IPR015338">
    <property type="entry name" value="GT64_dom"/>
</dbReference>
<dbReference type="PANTHER" id="PTHR48261">
    <property type="entry name" value="ACETYLGLUCOSAMINYLTRANSFERASE"/>
    <property type="match status" value="1"/>
</dbReference>
<keyword evidence="6" id="KW-0735">Signal-anchor</keyword>
<evidence type="ECO:0000256" key="8">
    <source>
        <dbReference type="ARBA" id="ARBA00023157"/>
    </source>
</evidence>
<dbReference type="OrthoDB" id="1924787at2759"/>
<dbReference type="InterPro" id="IPR029044">
    <property type="entry name" value="Nucleotide-diphossugar_trans"/>
</dbReference>
<dbReference type="Proteomes" id="UP000194236">
    <property type="component" value="Unassembled WGS sequence"/>
</dbReference>
<evidence type="ECO:0000256" key="9">
    <source>
        <dbReference type="ARBA" id="ARBA00023180"/>
    </source>
</evidence>
<dbReference type="GO" id="GO:0016757">
    <property type="term" value="F:glycosyltransferase activity"/>
    <property type="evidence" value="ECO:0007669"/>
    <property type="project" value="UniProtKB-KW"/>
</dbReference>
<dbReference type="GO" id="GO:0005789">
    <property type="term" value="C:endoplasmic reticulum membrane"/>
    <property type="evidence" value="ECO:0007669"/>
    <property type="project" value="UniProtKB-SubCell"/>
</dbReference>
<name>A0A1Y3BN61_EURMA</name>
<comment type="similarity">
    <text evidence="3">Belongs to the glycosyltransferase 47 family.</text>
</comment>
<dbReference type="PANTHER" id="PTHR48261:SF3">
    <property type="entry name" value="EXOSTOSIN GLYCOSYLTRANSFERASE 1"/>
    <property type="match status" value="1"/>
</dbReference>
<evidence type="ECO:0000256" key="7">
    <source>
        <dbReference type="ARBA" id="ARBA00023136"/>
    </source>
</evidence>
<dbReference type="GO" id="GO:1901135">
    <property type="term" value="P:carbohydrate derivative metabolic process"/>
    <property type="evidence" value="ECO:0007669"/>
    <property type="project" value="UniProtKB-ARBA"/>
</dbReference>
<evidence type="ECO:0000256" key="3">
    <source>
        <dbReference type="ARBA" id="ARBA00010271"/>
    </source>
</evidence>
<reference evidence="11 12" key="1">
    <citation type="submission" date="2017-03" db="EMBL/GenBank/DDBJ databases">
        <title>Genome Survey of Euroglyphus maynei.</title>
        <authorList>
            <person name="Arlian L.G."/>
            <person name="Morgan M.S."/>
            <person name="Rider S.D."/>
        </authorList>
    </citation>
    <scope>NUCLEOTIDE SEQUENCE [LARGE SCALE GENOMIC DNA]</scope>
    <source>
        <strain evidence="11">Arlian Lab</strain>
        <tissue evidence="11">Whole body</tissue>
    </source>
</reference>
<evidence type="ECO:0000259" key="10">
    <source>
        <dbReference type="Pfam" id="PF09258"/>
    </source>
</evidence>
<protein>
    <submittedName>
        <fullName evidence="11">Glycosyl transferase-like protein</fullName>
    </submittedName>
</protein>
<evidence type="ECO:0000313" key="12">
    <source>
        <dbReference type="Proteomes" id="UP000194236"/>
    </source>
</evidence>
<comment type="caution">
    <text evidence="11">The sequence shown here is derived from an EMBL/GenBank/DDBJ whole genome shotgun (WGS) entry which is preliminary data.</text>
</comment>
<keyword evidence="6" id="KW-0812">Transmembrane</keyword>
<keyword evidence="8" id="KW-1015">Disulfide bond</keyword>
<dbReference type="AlphaFoldDB" id="A0A1Y3BN61"/>
<evidence type="ECO:0000313" key="11">
    <source>
        <dbReference type="EMBL" id="OTF82420.1"/>
    </source>
</evidence>
<organism evidence="11 12">
    <name type="scientific">Euroglyphus maynei</name>
    <name type="common">Mayne's house dust mite</name>
    <dbReference type="NCBI Taxonomy" id="6958"/>
    <lineage>
        <taxon>Eukaryota</taxon>
        <taxon>Metazoa</taxon>
        <taxon>Ecdysozoa</taxon>
        <taxon>Arthropoda</taxon>
        <taxon>Chelicerata</taxon>
        <taxon>Arachnida</taxon>
        <taxon>Acari</taxon>
        <taxon>Acariformes</taxon>
        <taxon>Sarcoptiformes</taxon>
        <taxon>Astigmata</taxon>
        <taxon>Psoroptidia</taxon>
        <taxon>Analgoidea</taxon>
        <taxon>Pyroglyphidae</taxon>
        <taxon>Pyroglyphinae</taxon>
        <taxon>Euroglyphus</taxon>
    </lineage>
</organism>
<evidence type="ECO:0000256" key="2">
    <source>
        <dbReference type="ARBA" id="ARBA00004922"/>
    </source>
</evidence>
<keyword evidence="9" id="KW-0325">Glycoprotein</keyword>
<evidence type="ECO:0000256" key="4">
    <source>
        <dbReference type="ARBA" id="ARBA00022676"/>
    </source>
</evidence>
<dbReference type="EMBL" id="MUJZ01008528">
    <property type="protein sequence ID" value="OTF82420.1"/>
    <property type="molecule type" value="Genomic_DNA"/>
</dbReference>
<dbReference type="Gene3D" id="3.90.550.10">
    <property type="entry name" value="Spore Coat Polysaccharide Biosynthesis Protein SpsA, Chain A"/>
    <property type="match status" value="1"/>
</dbReference>